<dbReference type="AlphaFoldDB" id="A0A2U3E6D9"/>
<reference evidence="2 3" key="1">
    <citation type="journal article" date="2016" name="Front. Microbiol.">
        <title>Genome and transcriptome sequences reveal the specific parasitism of the nematophagous Purpureocillium lilacinum 36-1.</title>
        <authorList>
            <person name="Xie J."/>
            <person name="Li S."/>
            <person name="Mo C."/>
            <person name="Xiao X."/>
            <person name="Peng D."/>
            <person name="Wang G."/>
            <person name="Xiao Y."/>
        </authorList>
    </citation>
    <scope>NUCLEOTIDE SEQUENCE [LARGE SCALE GENOMIC DNA]</scope>
    <source>
        <strain evidence="2 3">36-1</strain>
    </source>
</reference>
<feature type="compositionally biased region" description="Polar residues" evidence="1">
    <location>
        <begin position="581"/>
        <end position="599"/>
    </location>
</feature>
<dbReference type="EMBL" id="LCWV01000010">
    <property type="protein sequence ID" value="PWI70098.1"/>
    <property type="molecule type" value="Genomic_DNA"/>
</dbReference>
<gene>
    <name evidence="2" type="ORF">PCL_00242</name>
</gene>
<feature type="region of interest" description="Disordered" evidence="1">
    <location>
        <begin position="581"/>
        <end position="729"/>
    </location>
</feature>
<evidence type="ECO:0000313" key="3">
    <source>
        <dbReference type="Proteomes" id="UP000245956"/>
    </source>
</evidence>
<comment type="caution">
    <text evidence="2">The sequence shown here is derived from an EMBL/GenBank/DDBJ whole genome shotgun (WGS) entry which is preliminary data.</text>
</comment>
<feature type="region of interest" description="Disordered" evidence="1">
    <location>
        <begin position="505"/>
        <end position="541"/>
    </location>
</feature>
<feature type="region of interest" description="Disordered" evidence="1">
    <location>
        <begin position="217"/>
        <end position="304"/>
    </location>
</feature>
<dbReference type="Proteomes" id="UP000245956">
    <property type="component" value="Unassembled WGS sequence"/>
</dbReference>
<feature type="compositionally biased region" description="Basic residues" evidence="1">
    <location>
        <begin position="284"/>
        <end position="299"/>
    </location>
</feature>
<sequence>MEKETEIVARAHREAAPLLCVETMERTRLDAAQYPVRDQDARPLLRRRHGALRFDLQGGSSQAAQGRQWRPIRGHGMPWHRGLGSNFWGPAGMGPRPSSHLVVSHRLASLPALALGCQAAHPPDASGRAERHLRHLPWALIRPVSLAAGELRYPLDKVLQNLLGESGQTEPPSLARPVPLLACPHRPPIPHFFQVAVLPASNCPLLTFVGGHTAAALRSRSSTKTSPGERPSQETHPRKKSTPETRGATSTITSRLHSTERADQNHTTARRQTKPHQQTPPPHRTTRARTHAHTPRKSHAPTLLPARLHRPASRGSLLHHTTAVARRVDESISLSPSLAASGEASFLHRGQGGAMNSTTGRAGVIRARDDAGNMDKLAHAILDDVLYNVLSDLVMKTHREEKTARANTAAIRVEKLASDASDTSVPDAKPDVRVETDAAIYEDGKVLLKGNPLQTTQDILCPKCHLPRLLYPTDGKGARKPDPTVIYCKKHPYIDKPGCDIYGQSWVAPGPGRGKKKKDMEKKDGTDSPATPEQRPPNVLSFPSATCSKCKRCILVTRLNNHMGSCIGNSGRNASRAAAQKLNNGGSQHDSTPPSSQKATPAPGSRASSPRKRDASDDDGADSDNSHKKKKLKPSASMTKKVIIKSKPMLKKEKSKGASQLSQEQKLDDSDTPHLTPRKGTPKMAHKDGSPLKKVKAAKPMTSSPVSKNGREPDGESESSGTLSSPPGK</sequence>
<proteinExistence type="predicted"/>
<evidence type="ECO:0000256" key="1">
    <source>
        <dbReference type="SAM" id="MobiDB-lite"/>
    </source>
</evidence>
<name>A0A2U3E6D9_PURLI</name>
<feature type="compositionally biased region" description="Polar residues" evidence="1">
    <location>
        <begin position="247"/>
        <end position="256"/>
    </location>
</feature>
<accession>A0A2U3E6D9</accession>
<feature type="compositionally biased region" description="Polar residues" evidence="1">
    <location>
        <begin position="718"/>
        <end position="729"/>
    </location>
</feature>
<protein>
    <recommendedName>
        <fullName evidence="4">Transcriptional activator</fullName>
    </recommendedName>
</protein>
<evidence type="ECO:0000313" key="2">
    <source>
        <dbReference type="EMBL" id="PWI70098.1"/>
    </source>
</evidence>
<evidence type="ECO:0008006" key="4">
    <source>
        <dbReference type="Google" id="ProtNLM"/>
    </source>
</evidence>
<organism evidence="2 3">
    <name type="scientific">Purpureocillium lilacinum</name>
    <name type="common">Paecilomyces lilacinus</name>
    <dbReference type="NCBI Taxonomy" id="33203"/>
    <lineage>
        <taxon>Eukaryota</taxon>
        <taxon>Fungi</taxon>
        <taxon>Dikarya</taxon>
        <taxon>Ascomycota</taxon>
        <taxon>Pezizomycotina</taxon>
        <taxon>Sordariomycetes</taxon>
        <taxon>Hypocreomycetidae</taxon>
        <taxon>Hypocreales</taxon>
        <taxon>Ophiocordycipitaceae</taxon>
        <taxon>Purpureocillium</taxon>
    </lineage>
</organism>